<evidence type="ECO:0000256" key="4">
    <source>
        <dbReference type="ARBA" id="ARBA00022729"/>
    </source>
</evidence>
<dbReference type="Proteomes" id="UP000006852">
    <property type="component" value="Chromosome"/>
</dbReference>
<dbReference type="CDD" id="cd08504">
    <property type="entry name" value="PBP2_OppA"/>
    <property type="match status" value="1"/>
</dbReference>
<keyword evidence="8" id="KW-1185">Reference proteome</keyword>
<dbReference type="Gene3D" id="3.90.76.10">
    <property type="entry name" value="Dipeptide-binding Protein, Domain 1"/>
    <property type="match status" value="1"/>
</dbReference>
<dbReference type="HOGENOM" id="CLU_017028_0_3_12"/>
<dbReference type="EMBL" id="CP002631">
    <property type="protein sequence ID" value="AEB15227.1"/>
    <property type="molecule type" value="Genomic_DNA"/>
</dbReference>
<evidence type="ECO:0000256" key="1">
    <source>
        <dbReference type="ARBA" id="ARBA00004196"/>
    </source>
</evidence>
<feature type="chain" id="PRO_5003287528" evidence="5">
    <location>
        <begin position="20"/>
        <end position="514"/>
    </location>
</feature>
<dbReference type="InterPro" id="IPR030678">
    <property type="entry name" value="Peptide/Ni-bd"/>
</dbReference>
<reference evidence="7 8" key="1">
    <citation type="journal article" date="2011" name="Stand. Genomic Sci.">
        <title>Complete genome sequence of Treponema succinifaciens type strain (6091).</title>
        <authorList>
            <person name="Han C."/>
            <person name="Gronow S."/>
            <person name="Teshima H."/>
            <person name="Lapidus A."/>
            <person name="Nolan M."/>
            <person name="Lucas S."/>
            <person name="Hammon N."/>
            <person name="Deshpande S."/>
            <person name="Cheng J.F."/>
            <person name="Zeytun A."/>
            <person name="Tapia R."/>
            <person name="Goodwin L."/>
            <person name="Pitluck S."/>
            <person name="Liolios K."/>
            <person name="Pagani I."/>
            <person name="Ivanova N."/>
            <person name="Mavromatis K."/>
            <person name="Mikhailova N."/>
            <person name="Huntemann M."/>
            <person name="Pati A."/>
            <person name="Chen A."/>
            <person name="Palaniappan K."/>
            <person name="Land M."/>
            <person name="Hauser L."/>
            <person name="Brambilla E.M."/>
            <person name="Rohde M."/>
            <person name="Goker M."/>
            <person name="Woyke T."/>
            <person name="Bristow J."/>
            <person name="Eisen J.A."/>
            <person name="Markowitz V."/>
            <person name="Hugenholtz P."/>
            <person name="Kyrpides N.C."/>
            <person name="Klenk H.P."/>
            <person name="Detter J.C."/>
        </authorList>
    </citation>
    <scope>NUCLEOTIDE SEQUENCE [LARGE SCALE GENOMIC DNA]</scope>
    <source>
        <strain evidence="8">ATCC 33096 / DSM 2489 / 6091</strain>
    </source>
</reference>
<dbReference type="eggNOG" id="COG4166">
    <property type="taxonomic scope" value="Bacteria"/>
</dbReference>
<dbReference type="GeneID" id="302999472"/>
<accession>F2NXM1</accession>
<proteinExistence type="inferred from homology"/>
<evidence type="ECO:0000313" key="8">
    <source>
        <dbReference type="Proteomes" id="UP000006852"/>
    </source>
</evidence>
<keyword evidence="4 5" id="KW-0732">Signal</keyword>
<feature type="signal peptide" evidence="5">
    <location>
        <begin position="1"/>
        <end position="19"/>
    </location>
</feature>
<dbReference type="STRING" id="869209.Tresu_2364"/>
<evidence type="ECO:0000259" key="6">
    <source>
        <dbReference type="Pfam" id="PF00496"/>
    </source>
</evidence>
<organism evidence="7 8">
    <name type="scientific">Treponema succinifaciens (strain ATCC 33096 / DSM 2489 / 6091)</name>
    <dbReference type="NCBI Taxonomy" id="869209"/>
    <lineage>
        <taxon>Bacteria</taxon>
        <taxon>Pseudomonadati</taxon>
        <taxon>Spirochaetota</taxon>
        <taxon>Spirochaetia</taxon>
        <taxon>Spirochaetales</taxon>
        <taxon>Treponemataceae</taxon>
        <taxon>Treponema</taxon>
    </lineage>
</organism>
<dbReference type="RefSeq" id="WP_013702479.1">
    <property type="nucleotide sequence ID" value="NC_015385.1"/>
</dbReference>
<gene>
    <name evidence="7" type="ordered locus">Tresu_2364</name>
</gene>
<reference evidence="8" key="2">
    <citation type="submission" date="2011-04" db="EMBL/GenBank/DDBJ databases">
        <title>The complete genome of chromosome of Treponema succinifaciens DSM 2489.</title>
        <authorList>
            <person name="Lucas S."/>
            <person name="Copeland A."/>
            <person name="Lapidus A."/>
            <person name="Bruce D."/>
            <person name="Goodwin L."/>
            <person name="Pitluck S."/>
            <person name="Peters L."/>
            <person name="Kyrpides N."/>
            <person name="Mavromatis K."/>
            <person name="Ivanova N."/>
            <person name="Ovchinnikova G."/>
            <person name="Teshima H."/>
            <person name="Detter J.C."/>
            <person name="Tapia R."/>
            <person name="Han C."/>
            <person name="Land M."/>
            <person name="Hauser L."/>
            <person name="Markowitz V."/>
            <person name="Cheng J.-F."/>
            <person name="Hugenholtz P."/>
            <person name="Woyke T."/>
            <person name="Wu D."/>
            <person name="Gronow S."/>
            <person name="Wellnitz S."/>
            <person name="Brambilla E."/>
            <person name="Klenk H.-P."/>
            <person name="Eisen J.A."/>
        </authorList>
    </citation>
    <scope>NUCLEOTIDE SEQUENCE [LARGE SCALE GENOMIC DNA]</scope>
    <source>
        <strain evidence="8">ATCC 33096 / DSM 2489 / 6091</strain>
    </source>
</reference>
<keyword evidence="3" id="KW-0813">Transport</keyword>
<dbReference type="KEGG" id="tsu:Tresu_2364"/>
<dbReference type="GO" id="GO:1904680">
    <property type="term" value="F:peptide transmembrane transporter activity"/>
    <property type="evidence" value="ECO:0007669"/>
    <property type="project" value="TreeGrafter"/>
</dbReference>
<dbReference type="PANTHER" id="PTHR30290:SF10">
    <property type="entry name" value="PERIPLASMIC OLIGOPEPTIDE-BINDING PROTEIN-RELATED"/>
    <property type="match status" value="1"/>
</dbReference>
<evidence type="ECO:0000256" key="2">
    <source>
        <dbReference type="ARBA" id="ARBA00005695"/>
    </source>
</evidence>
<evidence type="ECO:0000313" key="7">
    <source>
        <dbReference type="EMBL" id="AEB15227.1"/>
    </source>
</evidence>
<dbReference type="AlphaFoldDB" id="F2NXM1"/>
<sequence>MKKVFAALIFFCLTVFSFAQDLPKQRRVNICASLHSYDMNPHTAAFTAEAQLFTGLYEGLFSYDPVNLAPLPAICSSYKISRDKKRWTFSLRNDAKFSDGTLITAKDVKNSWISLLETANAPFASLLDCIEGASDFRNGKISAQDVRIDARDDFTVVVHLTEPAGHLPKILCHHAFSVVSENKNAYSGAFALESYDGNEILIKKNEFYWDSENVKIPEIKISLSDDYSENSHKFNNGEIDWIMGNAEAAKIIDKSKLLIGTEFGTVYFFFKKQDNVWAKKEFRDALLEAIPYDKLREKFNIKAETFIYPLPGYPEVAGISDYDENDALKMMNEARQKNGIPQEEKLPLIFAATGDGYLSECANILKNAWEPLGVDFKIQTTTFDRYNASIPSWKADLFYYSWIGDFADPLAFLELFRGNSSLNVSGFKNETYDSLLQEASRIDNISERYKLMAQAEQILLDESVLIPVSHPVSAHLVNTDEIGGWKINGLDIHPLKYLYIKLAPFSKVPNLVCY</sequence>
<dbReference type="Pfam" id="PF00496">
    <property type="entry name" value="SBP_bac_5"/>
    <property type="match status" value="1"/>
</dbReference>
<dbReference type="InterPro" id="IPR000914">
    <property type="entry name" value="SBP_5_dom"/>
</dbReference>
<protein>
    <submittedName>
        <fullName evidence="7">ABC-type transporter, periplasmic subunit</fullName>
    </submittedName>
</protein>
<name>F2NXM1_TRES6</name>
<dbReference type="GO" id="GO:0015833">
    <property type="term" value="P:peptide transport"/>
    <property type="evidence" value="ECO:0007669"/>
    <property type="project" value="TreeGrafter"/>
</dbReference>
<dbReference type="OrthoDB" id="9801912at2"/>
<dbReference type="GO" id="GO:0030288">
    <property type="term" value="C:outer membrane-bounded periplasmic space"/>
    <property type="evidence" value="ECO:0007669"/>
    <property type="project" value="UniProtKB-ARBA"/>
</dbReference>
<dbReference type="PIRSF" id="PIRSF002741">
    <property type="entry name" value="MppA"/>
    <property type="match status" value="1"/>
</dbReference>
<evidence type="ECO:0000256" key="3">
    <source>
        <dbReference type="ARBA" id="ARBA00022448"/>
    </source>
</evidence>
<evidence type="ECO:0000256" key="5">
    <source>
        <dbReference type="SAM" id="SignalP"/>
    </source>
</evidence>
<dbReference type="SUPFAM" id="SSF53850">
    <property type="entry name" value="Periplasmic binding protein-like II"/>
    <property type="match status" value="1"/>
</dbReference>
<dbReference type="InterPro" id="IPR039424">
    <property type="entry name" value="SBP_5"/>
</dbReference>
<dbReference type="Gene3D" id="3.10.105.10">
    <property type="entry name" value="Dipeptide-binding Protein, Domain 3"/>
    <property type="match status" value="1"/>
</dbReference>
<dbReference type="Gene3D" id="3.40.190.10">
    <property type="entry name" value="Periplasmic binding protein-like II"/>
    <property type="match status" value="1"/>
</dbReference>
<feature type="domain" description="Solute-binding protein family 5" evidence="6">
    <location>
        <begin position="71"/>
        <end position="420"/>
    </location>
</feature>
<comment type="similarity">
    <text evidence="2">Belongs to the bacterial solute-binding protein 5 family.</text>
</comment>
<dbReference type="GO" id="GO:0043190">
    <property type="term" value="C:ATP-binding cassette (ABC) transporter complex"/>
    <property type="evidence" value="ECO:0007669"/>
    <property type="project" value="InterPro"/>
</dbReference>
<dbReference type="PANTHER" id="PTHR30290">
    <property type="entry name" value="PERIPLASMIC BINDING COMPONENT OF ABC TRANSPORTER"/>
    <property type="match status" value="1"/>
</dbReference>
<comment type="subcellular location">
    <subcellularLocation>
        <location evidence="1">Cell envelope</location>
    </subcellularLocation>
</comment>